<accession>A0A326RZG2</accession>
<dbReference type="EMBL" id="QKTX01000002">
    <property type="protein sequence ID" value="PZV86408.1"/>
    <property type="molecule type" value="Genomic_DNA"/>
</dbReference>
<dbReference type="AlphaFoldDB" id="A0A326RZG2"/>
<feature type="compositionally biased region" description="Basic and acidic residues" evidence="1">
    <location>
        <begin position="12"/>
        <end position="27"/>
    </location>
</feature>
<feature type="region of interest" description="Disordered" evidence="1">
    <location>
        <begin position="1"/>
        <end position="30"/>
    </location>
</feature>
<sequence length="223" mass="26103">MHEVWNKNNTQKRADNREENSKTRLEQGKGQFQNEPNHMKILKIIFLGLFIGVNFSCVPETEEIKLDKLPYFDVKNFLNLELGKLDSTKVIKTSRINGEERTEEVVYSLQDWKEEFEYFYQSDINIPSLASSYSTETKSDYLIHRLLPESKGKVKELAIRYYQNYPASISFKMKEENVFFTSSTTGAFYLNQTTGKLDHYYIETTQKVMFLKPTNIKISGLLN</sequence>
<gene>
    <name evidence="2" type="ORF">CLV31_102308</name>
</gene>
<keyword evidence="3" id="KW-1185">Reference proteome</keyword>
<reference evidence="2 3" key="1">
    <citation type="submission" date="2018-06" db="EMBL/GenBank/DDBJ databases">
        <title>Genomic Encyclopedia of Archaeal and Bacterial Type Strains, Phase II (KMG-II): from individual species to whole genera.</title>
        <authorList>
            <person name="Goeker M."/>
        </authorList>
    </citation>
    <scope>NUCLEOTIDE SEQUENCE [LARGE SCALE GENOMIC DNA]</scope>
    <source>
        <strain evidence="2 3">T4</strain>
    </source>
</reference>
<organism evidence="2 3">
    <name type="scientific">Algoriphagus aquaeductus</name>
    <dbReference type="NCBI Taxonomy" id="475299"/>
    <lineage>
        <taxon>Bacteria</taxon>
        <taxon>Pseudomonadati</taxon>
        <taxon>Bacteroidota</taxon>
        <taxon>Cytophagia</taxon>
        <taxon>Cytophagales</taxon>
        <taxon>Cyclobacteriaceae</taxon>
        <taxon>Algoriphagus</taxon>
    </lineage>
</organism>
<comment type="caution">
    <text evidence="2">The sequence shown here is derived from an EMBL/GenBank/DDBJ whole genome shotgun (WGS) entry which is preliminary data.</text>
</comment>
<protein>
    <submittedName>
        <fullName evidence="2">Uncharacterized protein</fullName>
    </submittedName>
</protein>
<evidence type="ECO:0000256" key="1">
    <source>
        <dbReference type="SAM" id="MobiDB-lite"/>
    </source>
</evidence>
<dbReference type="Proteomes" id="UP000248917">
    <property type="component" value="Unassembled WGS sequence"/>
</dbReference>
<evidence type="ECO:0000313" key="3">
    <source>
        <dbReference type="Proteomes" id="UP000248917"/>
    </source>
</evidence>
<name>A0A326RZG2_9BACT</name>
<evidence type="ECO:0000313" key="2">
    <source>
        <dbReference type="EMBL" id="PZV86408.1"/>
    </source>
</evidence>
<proteinExistence type="predicted"/>
<feature type="compositionally biased region" description="Polar residues" evidence="1">
    <location>
        <begin position="1"/>
        <end position="11"/>
    </location>
</feature>